<evidence type="ECO:0000256" key="2">
    <source>
        <dbReference type="ARBA" id="ARBA00022723"/>
    </source>
</evidence>
<reference evidence="6 7" key="1">
    <citation type="submission" date="2020-08" db="EMBL/GenBank/DDBJ databases">
        <title>Genomic Encyclopedia of Type Strains, Phase IV (KMG-IV): sequencing the most valuable type-strain genomes for metagenomic binning, comparative biology and taxonomic classification.</title>
        <authorList>
            <person name="Goeker M."/>
        </authorList>
    </citation>
    <scope>NUCLEOTIDE SEQUENCE [LARGE SCALE GENOMIC DNA]</scope>
    <source>
        <strain evidence="6 7">DSM 26723</strain>
    </source>
</reference>
<gene>
    <name evidence="6" type="ORF">HNQ60_002288</name>
</gene>
<evidence type="ECO:0000256" key="4">
    <source>
        <dbReference type="ARBA" id="ARBA00022842"/>
    </source>
</evidence>
<dbReference type="PANTHER" id="PTHR42904">
    <property type="entry name" value="NUDIX HYDROLASE, NUDC SUBFAMILY"/>
    <property type="match status" value="1"/>
</dbReference>
<sequence length="179" mass="20246">MTFRFCPNCAAPLVDKAVEGEPRRICSAGCGFIWYDNPTPVVAAVVEHEGTVVLARNRAWPRSFYGLITGFLERGETPQQCVVREVKEELNLDAGPPTLIGVYAFERMNQVIIGFHVAATGTIALNEELDDYKHVPFDQCRVWPAGTGFALRDWLRSKGFEPPMLEMRRESEWDKAKRE</sequence>
<dbReference type="EMBL" id="JACHHZ010000002">
    <property type="protein sequence ID" value="MBB6093410.1"/>
    <property type="molecule type" value="Genomic_DNA"/>
</dbReference>
<evidence type="ECO:0000313" key="6">
    <source>
        <dbReference type="EMBL" id="MBB6093410.1"/>
    </source>
</evidence>
<dbReference type="InterPro" id="IPR020084">
    <property type="entry name" value="NUDIX_hydrolase_CS"/>
</dbReference>
<evidence type="ECO:0000256" key="1">
    <source>
        <dbReference type="ARBA" id="ARBA00001946"/>
    </source>
</evidence>
<dbReference type="Proteomes" id="UP000588068">
    <property type="component" value="Unassembled WGS sequence"/>
</dbReference>
<dbReference type="SUPFAM" id="SSF55811">
    <property type="entry name" value="Nudix"/>
    <property type="match status" value="1"/>
</dbReference>
<dbReference type="GO" id="GO:0005829">
    <property type="term" value="C:cytosol"/>
    <property type="evidence" value="ECO:0007669"/>
    <property type="project" value="TreeGrafter"/>
</dbReference>
<dbReference type="GO" id="GO:0046872">
    <property type="term" value="F:metal ion binding"/>
    <property type="evidence" value="ECO:0007669"/>
    <property type="project" value="UniProtKB-KW"/>
</dbReference>
<comment type="cofactor">
    <cofactor evidence="1">
        <name>Mg(2+)</name>
        <dbReference type="ChEBI" id="CHEBI:18420"/>
    </cofactor>
</comment>
<dbReference type="InterPro" id="IPR000086">
    <property type="entry name" value="NUDIX_hydrolase_dom"/>
</dbReference>
<name>A0A841HMA6_9GAMM</name>
<proteinExistence type="predicted"/>
<keyword evidence="4" id="KW-0460">Magnesium</keyword>
<evidence type="ECO:0000259" key="5">
    <source>
        <dbReference type="PROSITE" id="PS51462"/>
    </source>
</evidence>
<keyword evidence="3" id="KW-0378">Hydrolase</keyword>
<dbReference type="GO" id="GO:0006742">
    <property type="term" value="P:NADP+ catabolic process"/>
    <property type="evidence" value="ECO:0007669"/>
    <property type="project" value="TreeGrafter"/>
</dbReference>
<feature type="domain" description="Nudix hydrolase" evidence="5">
    <location>
        <begin position="37"/>
        <end position="157"/>
    </location>
</feature>
<dbReference type="GO" id="GO:0035529">
    <property type="term" value="F:NADH pyrophosphatase activity"/>
    <property type="evidence" value="ECO:0007669"/>
    <property type="project" value="TreeGrafter"/>
</dbReference>
<dbReference type="AlphaFoldDB" id="A0A841HMA6"/>
<keyword evidence="7" id="KW-1185">Reference proteome</keyword>
<evidence type="ECO:0000313" key="7">
    <source>
        <dbReference type="Proteomes" id="UP000588068"/>
    </source>
</evidence>
<dbReference type="InterPro" id="IPR050241">
    <property type="entry name" value="NAD-cap_RNA_hydrolase_NudC"/>
</dbReference>
<accession>A0A841HMA6</accession>
<dbReference type="InterPro" id="IPR015797">
    <property type="entry name" value="NUDIX_hydrolase-like_dom_sf"/>
</dbReference>
<dbReference type="RefSeq" id="WP_184331706.1">
    <property type="nucleotide sequence ID" value="NZ_JACHHZ010000002.1"/>
</dbReference>
<keyword evidence="2" id="KW-0479">Metal-binding</keyword>
<dbReference type="Gene3D" id="3.90.79.10">
    <property type="entry name" value="Nucleoside Triphosphate Pyrophosphohydrolase"/>
    <property type="match status" value="1"/>
</dbReference>
<comment type="caution">
    <text evidence="6">The sequence shown here is derived from an EMBL/GenBank/DDBJ whole genome shotgun (WGS) entry which is preliminary data.</text>
</comment>
<dbReference type="PROSITE" id="PS51462">
    <property type="entry name" value="NUDIX"/>
    <property type="match status" value="1"/>
</dbReference>
<dbReference type="PROSITE" id="PS00893">
    <property type="entry name" value="NUDIX_BOX"/>
    <property type="match status" value="1"/>
</dbReference>
<organism evidence="6 7">
    <name type="scientific">Povalibacter uvarum</name>
    <dbReference type="NCBI Taxonomy" id="732238"/>
    <lineage>
        <taxon>Bacteria</taxon>
        <taxon>Pseudomonadati</taxon>
        <taxon>Pseudomonadota</taxon>
        <taxon>Gammaproteobacteria</taxon>
        <taxon>Steroidobacterales</taxon>
        <taxon>Steroidobacteraceae</taxon>
        <taxon>Povalibacter</taxon>
    </lineage>
</organism>
<evidence type="ECO:0000256" key="3">
    <source>
        <dbReference type="ARBA" id="ARBA00022801"/>
    </source>
</evidence>
<dbReference type="Pfam" id="PF00293">
    <property type="entry name" value="NUDIX"/>
    <property type="match status" value="1"/>
</dbReference>
<dbReference type="GO" id="GO:0019677">
    <property type="term" value="P:NAD+ catabolic process"/>
    <property type="evidence" value="ECO:0007669"/>
    <property type="project" value="TreeGrafter"/>
</dbReference>
<dbReference type="PANTHER" id="PTHR42904:SF12">
    <property type="entry name" value="ADP-RIBOSE PYROPHOSPHATASE-RELATED"/>
    <property type="match status" value="1"/>
</dbReference>
<protein>
    <submittedName>
        <fullName evidence="6">NADH pyrophosphatase NudC (Nudix superfamily)</fullName>
    </submittedName>
</protein>